<dbReference type="SUPFAM" id="SSF53098">
    <property type="entry name" value="Ribonuclease H-like"/>
    <property type="match status" value="1"/>
</dbReference>
<dbReference type="InterPro" id="IPR036844">
    <property type="entry name" value="Hint_dom_sf"/>
</dbReference>
<evidence type="ECO:0000256" key="3">
    <source>
        <dbReference type="ARBA" id="ARBA00022679"/>
    </source>
</evidence>
<comment type="catalytic activity">
    <reaction evidence="11">
        <text>DNA(n) + a 2'-deoxyribonucleoside 5'-triphosphate = DNA(n+1) + diphosphate</text>
        <dbReference type="Rhea" id="RHEA:22508"/>
        <dbReference type="Rhea" id="RHEA-COMP:17339"/>
        <dbReference type="Rhea" id="RHEA-COMP:17340"/>
        <dbReference type="ChEBI" id="CHEBI:33019"/>
        <dbReference type="ChEBI" id="CHEBI:61560"/>
        <dbReference type="ChEBI" id="CHEBI:173112"/>
        <dbReference type="EC" id="2.7.7.7"/>
    </reaction>
</comment>
<accession>A0A6J5KQZ3</accession>
<proteinExistence type="inferred from homology"/>
<dbReference type="GO" id="GO:0016787">
    <property type="term" value="F:hydrolase activity"/>
    <property type="evidence" value="ECO:0007669"/>
    <property type="project" value="UniProtKB-KW"/>
</dbReference>
<reference evidence="15" key="1">
    <citation type="submission" date="2020-04" db="EMBL/GenBank/DDBJ databases">
        <authorList>
            <person name="Chiriac C."/>
            <person name="Salcher M."/>
            <person name="Ghai R."/>
            <person name="Kavagutti S V."/>
        </authorList>
    </citation>
    <scope>NUCLEOTIDE SEQUENCE</scope>
</reference>
<evidence type="ECO:0000256" key="5">
    <source>
        <dbReference type="ARBA" id="ARBA00022705"/>
    </source>
</evidence>
<comment type="similarity">
    <text evidence="1">Belongs to the DNA polymerase type-B family.</text>
</comment>
<dbReference type="InterPro" id="IPR043502">
    <property type="entry name" value="DNA/RNA_pol_sf"/>
</dbReference>
<dbReference type="InterPro" id="IPR023211">
    <property type="entry name" value="DNA_pol_palm_dom_sf"/>
</dbReference>
<keyword evidence="4" id="KW-0548">Nucleotidyltransferase</keyword>
<dbReference type="EC" id="2.7.7.7" evidence="2"/>
<dbReference type="InterPro" id="IPR036397">
    <property type="entry name" value="RNaseH_sf"/>
</dbReference>
<dbReference type="PROSITE" id="PS50817">
    <property type="entry name" value="INTEIN_N_TER"/>
    <property type="match status" value="1"/>
</dbReference>
<evidence type="ECO:0000256" key="2">
    <source>
        <dbReference type="ARBA" id="ARBA00012417"/>
    </source>
</evidence>
<dbReference type="Pfam" id="PF00136">
    <property type="entry name" value="DNA_pol_B"/>
    <property type="match status" value="1"/>
</dbReference>
<feature type="compositionally biased region" description="Acidic residues" evidence="12">
    <location>
        <begin position="292"/>
        <end position="312"/>
    </location>
</feature>
<dbReference type="PANTHER" id="PTHR10322">
    <property type="entry name" value="DNA POLYMERASE CATALYTIC SUBUNIT"/>
    <property type="match status" value="1"/>
</dbReference>
<dbReference type="GO" id="GO:0004518">
    <property type="term" value="F:nuclease activity"/>
    <property type="evidence" value="ECO:0007669"/>
    <property type="project" value="UniProtKB-KW"/>
</dbReference>
<dbReference type="InterPro" id="IPR006133">
    <property type="entry name" value="DNA-dir_DNA_pol_B_exonuc"/>
</dbReference>
<keyword evidence="6" id="KW-0540">Nuclease</keyword>
<evidence type="ECO:0000313" key="15">
    <source>
        <dbReference type="EMBL" id="CAB4123247.1"/>
    </source>
</evidence>
<evidence type="ECO:0000256" key="10">
    <source>
        <dbReference type="ARBA" id="ARBA00023125"/>
    </source>
</evidence>
<evidence type="ECO:0000256" key="7">
    <source>
        <dbReference type="ARBA" id="ARBA00022801"/>
    </source>
</evidence>
<dbReference type="InterPro" id="IPR050240">
    <property type="entry name" value="DNA_pol_type-B"/>
</dbReference>
<dbReference type="InterPro" id="IPR006141">
    <property type="entry name" value="Intein_N"/>
</dbReference>
<dbReference type="PANTHER" id="PTHR10322:SF23">
    <property type="entry name" value="DNA POLYMERASE DELTA CATALYTIC SUBUNIT"/>
    <property type="match status" value="1"/>
</dbReference>
<evidence type="ECO:0000259" key="14">
    <source>
        <dbReference type="Pfam" id="PF03104"/>
    </source>
</evidence>
<dbReference type="SMART" id="SM00486">
    <property type="entry name" value="POLBc"/>
    <property type="match status" value="1"/>
</dbReference>
<dbReference type="InterPro" id="IPR012337">
    <property type="entry name" value="RNaseH-like_sf"/>
</dbReference>
<dbReference type="GO" id="GO:0039693">
    <property type="term" value="P:viral DNA genome replication"/>
    <property type="evidence" value="ECO:0007669"/>
    <property type="project" value="UniProtKB-KW"/>
</dbReference>
<dbReference type="EMBL" id="LR796167">
    <property type="protein sequence ID" value="CAB4123247.1"/>
    <property type="molecule type" value="Genomic_DNA"/>
</dbReference>
<evidence type="ECO:0000256" key="12">
    <source>
        <dbReference type="SAM" id="MobiDB-lite"/>
    </source>
</evidence>
<dbReference type="SUPFAM" id="SSF51294">
    <property type="entry name" value="Hedgehog/intein (Hint) domain"/>
    <property type="match status" value="1"/>
</dbReference>
<feature type="domain" description="DNA-directed DNA polymerase family B multifunctional" evidence="13">
    <location>
        <begin position="263"/>
        <end position="568"/>
    </location>
</feature>
<evidence type="ECO:0000256" key="1">
    <source>
        <dbReference type="ARBA" id="ARBA00005755"/>
    </source>
</evidence>
<dbReference type="Gene3D" id="3.90.1600.10">
    <property type="entry name" value="Palm domain of DNA polymerase"/>
    <property type="match status" value="2"/>
</dbReference>
<keyword evidence="5" id="KW-0235">DNA replication</keyword>
<dbReference type="GO" id="GO:0016539">
    <property type="term" value="P:intein-mediated protein splicing"/>
    <property type="evidence" value="ECO:0007669"/>
    <property type="project" value="InterPro"/>
</dbReference>
<evidence type="ECO:0000256" key="6">
    <source>
        <dbReference type="ARBA" id="ARBA00022722"/>
    </source>
</evidence>
<feature type="domain" description="DNA-directed DNA polymerase family B exonuclease" evidence="14">
    <location>
        <begin position="54"/>
        <end position="197"/>
    </location>
</feature>
<organism evidence="15">
    <name type="scientific">uncultured Caudovirales phage</name>
    <dbReference type="NCBI Taxonomy" id="2100421"/>
    <lineage>
        <taxon>Viruses</taxon>
        <taxon>Duplodnaviria</taxon>
        <taxon>Heunggongvirae</taxon>
        <taxon>Uroviricota</taxon>
        <taxon>Caudoviricetes</taxon>
        <taxon>Peduoviridae</taxon>
        <taxon>Maltschvirus</taxon>
        <taxon>Maltschvirus maltsch</taxon>
    </lineage>
</organism>
<dbReference type="InterPro" id="IPR006172">
    <property type="entry name" value="DNA-dir_DNA_pol_B"/>
</dbReference>
<dbReference type="GO" id="GO:0000166">
    <property type="term" value="F:nucleotide binding"/>
    <property type="evidence" value="ECO:0007669"/>
    <property type="project" value="InterPro"/>
</dbReference>
<dbReference type="GO" id="GO:0006261">
    <property type="term" value="P:DNA-templated DNA replication"/>
    <property type="evidence" value="ECO:0007669"/>
    <property type="project" value="TreeGrafter"/>
</dbReference>
<dbReference type="GO" id="GO:0003677">
    <property type="term" value="F:DNA binding"/>
    <property type="evidence" value="ECO:0007669"/>
    <property type="project" value="UniProtKB-KW"/>
</dbReference>
<name>A0A6J5KQZ3_9CAUD</name>
<evidence type="ECO:0000256" key="9">
    <source>
        <dbReference type="ARBA" id="ARBA00023109"/>
    </source>
</evidence>
<dbReference type="Pfam" id="PF03104">
    <property type="entry name" value="DNA_pol_B_exo1"/>
    <property type="match status" value="1"/>
</dbReference>
<dbReference type="InterPro" id="IPR006134">
    <property type="entry name" value="DNA-dir_DNA_pol_B_multi_dom"/>
</dbReference>
<dbReference type="Gene3D" id="3.30.420.10">
    <property type="entry name" value="Ribonuclease H-like superfamily/Ribonuclease H"/>
    <property type="match status" value="1"/>
</dbReference>
<dbReference type="PRINTS" id="PR00106">
    <property type="entry name" value="DNAPOLB"/>
</dbReference>
<evidence type="ECO:0000256" key="8">
    <source>
        <dbReference type="ARBA" id="ARBA00022932"/>
    </source>
</evidence>
<evidence type="ECO:0000259" key="13">
    <source>
        <dbReference type="Pfam" id="PF00136"/>
    </source>
</evidence>
<dbReference type="SUPFAM" id="SSF56672">
    <property type="entry name" value="DNA/RNA polymerases"/>
    <property type="match status" value="1"/>
</dbReference>
<keyword evidence="9" id="KW-1194">Viral DNA replication</keyword>
<sequence>MEQSQAISVSDLIELTDKDDYEVYDHVTNKWIPIAGCRYLEPGRGYSPADEAFNPITAISVYLNWMKRCFTLVLKPKKWTMAQAHAVCEQFPDTVLCETEHEMLDMFLGLIDDCDVISGWNSSTYDIPYVYNRIIQLLGKEQTRRLCLWNKLPVKREFLNYGKKQITYELQGRVHLDYLDLYRKHTYQELHSYKLDFVGEIDTGERKVPYEGSLDTLYNKDFKKFIEYNRQDVMLLVKIDAKRKLIELCNNLAHQNCVLLATTRGSVALIDQAIVNDAWDQGLVVPNRRAEEEPEDSGDFDMGGEDEDDDGTDEKHGIVGAYVADPKKGMHEHIGGVDITSLYPSDIRALNMSPETIVGHIRPEYTDKLIRKRMHQEKRKFSDAWSGLFSTLEFAEVHNQSDMPLVVDFEKGGTVTVTAAEMYKLVFLSKKPWILSANGTIFTTEKLGVIPGLLARWFADRMKMQAEMKKYGKLADEAHDPDQKAELEKQRSYYDQRQLIQKILLNSLYGAIGNAGSRFFDERIAQSVTLTGRCIARHMGAKLNEIITGDYNHLGDAIIYQDTDSLIGESIIKSNWGEISIEGLFNRCTEFSKIGEKEYAYNTELKVVSYDQDLDEPYYGHISYIYRHKVSKGRWEVEDEDGNTVVITEDHSVMIERDGQLLEISPKDMLETDILLTLVDK</sequence>
<keyword evidence="10" id="KW-0238">DNA-binding</keyword>
<dbReference type="Gene3D" id="2.170.16.10">
    <property type="entry name" value="Hedgehog/Intein (Hint) domain"/>
    <property type="match status" value="1"/>
</dbReference>
<evidence type="ECO:0000256" key="4">
    <source>
        <dbReference type="ARBA" id="ARBA00022695"/>
    </source>
</evidence>
<protein>
    <recommendedName>
        <fullName evidence="2">DNA-directed DNA polymerase</fullName>
        <ecNumber evidence="2">2.7.7.7</ecNumber>
    </recommendedName>
</protein>
<keyword evidence="3" id="KW-0808">Transferase</keyword>
<keyword evidence="8" id="KW-0239">DNA-directed DNA polymerase</keyword>
<dbReference type="CDD" id="cd00081">
    <property type="entry name" value="Hint"/>
    <property type="match status" value="1"/>
</dbReference>
<gene>
    <name evidence="15" type="ORF">UFOVP29_406</name>
</gene>
<keyword evidence="7" id="KW-0378">Hydrolase</keyword>
<feature type="region of interest" description="Disordered" evidence="12">
    <location>
        <begin position="286"/>
        <end position="314"/>
    </location>
</feature>
<evidence type="ECO:0000256" key="11">
    <source>
        <dbReference type="ARBA" id="ARBA00049244"/>
    </source>
</evidence>
<dbReference type="GO" id="GO:0003887">
    <property type="term" value="F:DNA-directed DNA polymerase activity"/>
    <property type="evidence" value="ECO:0007669"/>
    <property type="project" value="UniProtKB-KW"/>
</dbReference>